<keyword evidence="4" id="KW-0456">Lyase</keyword>
<sequence>MESEPGTRATGGCDCGGVRYRITGELRPVVHCHCTPCRRITGHHMAATAAGVDDVHLLADTTLTWYQRTPTTRYGFCSTCGATLFWSAADKAATLSIAAGTLDQPTGLRTVLAMYADEAADYHRLDDALETHGGEQLLD</sequence>
<evidence type="ECO:0000256" key="3">
    <source>
        <dbReference type="ARBA" id="ARBA00022833"/>
    </source>
</evidence>
<dbReference type="Gene3D" id="3.90.1590.10">
    <property type="entry name" value="glutathione-dependent formaldehyde- activating enzyme (gfa)"/>
    <property type="match status" value="1"/>
</dbReference>
<dbReference type="InterPro" id="IPR011057">
    <property type="entry name" value="Mss4-like_sf"/>
</dbReference>
<keyword evidence="3" id="KW-0862">Zinc</keyword>
<proteinExistence type="inferred from homology"/>
<dbReference type="InterPro" id="IPR006913">
    <property type="entry name" value="CENP-V/GFA"/>
</dbReference>
<dbReference type="Pfam" id="PF04828">
    <property type="entry name" value="GFA"/>
    <property type="match status" value="1"/>
</dbReference>
<organism evidence="6">
    <name type="scientific">marine metagenome</name>
    <dbReference type="NCBI Taxonomy" id="408172"/>
    <lineage>
        <taxon>unclassified sequences</taxon>
        <taxon>metagenomes</taxon>
        <taxon>ecological metagenomes</taxon>
    </lineage>
</organism>
<name>A0A381PGA8_9ZZZZ</name>
<dbReference type="AlphaFoldDB" id="A0A381PGA8"/>
<evidence type="ECO:0000259" key="5">
    <source>
        <dbReference type="PROSITE" id="PS51891"/>
    </source>
</evidence>
<reference evidence="6" key="1">
    <citation type="submission" date="2018-05" db="EMBL/GenBank/DDBJ databases">
        <authorList>
            <person name="Lanie J.A."/>
            <person name="Ng W.-L."/>
            <person name="Kazmierczak K.M."/>
            <person name="Andrzejewski T.M."/>
            <person name="Davidsen T.M."/>
            <person name="Wayne K.J."/>
            <person name="Tettelin H."/>
            <person name="Glass J.I."/>
            <person name="Rusch D."/>
            <person name="Podicherti R."/>
            <person name="Tsui H.-C.T."/>
            <person name="Winkler M.E."/>
        </authorList>
    </citation>
    <scope>NUCLEOTIDE SEQUENCE</scope>
</reference>
<dbReference type="PROSITE" id="PS51891">
    <property type="entry name" value="CENP_V_GFA"/>
    <property type="match status" value="1"/>
</dbReference>
<evidence type="ECO:0000313" key="6">
    <source>
        <dbReference type="EMBL" id="SUZ65388.1"/>
    </source>
</evidence>
<dbReference type="SUPFAM" id="SSF51316">
    <property type="entry name" value="Mss4-like"/>
    <property type="match status" value="1"/>
</dbReference>
<keyword evidence="2" id="KW-0479">Metal-binding</keyword>
<comment type="similarity">
    <text evidence="1">Belongs to the Gfa family.</text>
</comment>
<dbReference type="PANTHER" id="PTHR33337">
    <property type="entry name" value="GFA DOMAIN-CONTAINING PROTEIN"/>
    <property type="match status" value="1"/>
</dbReference>
<evidence type="ECO:0000256" key="4">
    <source>
        <dbReference type="ARBA" id="ARBA00023239"/>
    </source>
</evidence>
<gene>
    <name evidence="6" type="ORF">METZ01_LOCUS18242</name>
</gene>
<dbReference type="GO" id="GO:0016846">
    <property type="term" value="F:carbon-sulfur lyase activity"/>
    <property type="evidence" value="ECO:0007669"/>
    <property type="project" value="InterPro"/>
</dbReference>
<dbReference type="GO" id="GO:0046872">
    <property type="term" value="F:metal ion binding"/>
    <property type="evidence" value="ECO:0007669"/>
    <property type="project" value="UniProtKB-KW"/>
</dbReference>
<accession>A0A381PGA8</accession>
<evidence type="ECO:0000256" key="2">
    <source>
        <dbReference type="ARBA" id="ARBA00022723"/>
    </source>
</evidence>
<evidence type="ECO:0000256" key="1">
    <source>
        <dbReference type="ARBA" id="ARBA00005495"/>
    </source>
</evidence>
<dbReference type="PANTHER" id="PTHR33337:SF40">
    <property type="entry name" value="CENP-V_GFA DOMAIN-CONTAINING PROTEIN-RELATED"/>
    <property type="match status" value="1"/>
</dbReference>
<protein>
    <recommendedName>
        <fullName evidence="5">CENP-V/GFA domain-containing protein</fullName>
    </recommendedName>
</protein>
<dbReference type="EMBL" id="UINC01000958">
    <property type="protein sequence ID" value="SUZ65388.1"/>
    <property type="molecule type" value="Genomic_DNA"/>
</dbReference>
<feature type="domain" description="CENP-V/GFA" evidence="5">
    <location>
        <begin position="9"/>
        <end position="117"/>
    </location>
</feature>